<feature type="compositionally biased region" description="Acidic residues" evidence="2">
    <location>
        <begin position="505"/>
        <end position="515"/>
    </location>
</feature>
<dbReference type="Gene3D" id="1.10.287.1490">
    <property type="match status" value="1"/>
</dbReference>
<feature type="coiled-coil region" evidence="1">
    <location>
        <begin position="1066"/>
        <end position="1139"/>
    </location>
</feature>
<evidence type="ECO:0000313" key="4">
    <source>
        <dbReference type="Proteomes" id="UP001470230"/>
    </source>
</evidence>
<protein>
    <recommendedName>
        <fullName evidence="5">Viral A-type inclusion protein</fullName>
    </recommendedName>
</protein>
<evidence type="ECO:0000256" key="2">
    <source>
        <dbReference type="SAM" id="MobiDB-lite"/>
    </source>
</evidence>
<keyword evidence="4" id="KW-1185">Reference proteome</keyword>
<comment type="caution">
    <text evidence="3">The sequence shown here is derived from an EMBL/GenBank/DDBJ whole genome shotgun (WGS) entry which is preliminary data.</text>
</comment>
<evidence type="ECO:0000256" key="1">
    <source>
        <dbReference type="SAM" id="Coils"/>
    </source>
</evidence>
<organism evidence="3 4">
    <name type="scientific">Tritrichomonas musculus</name>
    <dbReference type="NCBI Taxonomy" id="1915356"/>
    <lineage>
        <taxon>Eukaryota</taxon>
        <taxon>Metamonada</taxon>
        <taxon>Parabasalia</taxon>
        <taxon>Tritrichomonadida</taxon>
        <taxon>Tritrichomonadidae</taxon>
        <taxon>Tritrichomonas</taxon>
    </lineage>
</organism>
<evidence type="ECO:0008006" key="5">
    <source>
        <dbReference type="Google" id="ProtNLM"/>
    </source>
</evidence>
<accession>A0ABR2JME2</accession>
<feature type="coiled-coil region" evidence="1">
    <location>
        <begin position="957"/>
        <end position="984"/>
    </location>
</feature>
<dbReference type="EMBL" id="JAPFFF010000011">
    <property type="protein sequence ID" value="KAK8878482.1"/>
    <property type="molecule type" value="Genomic_DNA"/>
</dbReference>
<gene>
    <name evidence="3" type="ORF">M9Y10_005257</name>
</gene>
<proteinExistence type="predicted"/>
<feature type="compositionally biased region" description="Low complexity" evidence="2">
    <location>
        <begin position="1282"/>
        <end position="1291"/>
    </location>
</feature>
<feature type="compositionally biased region" description="Basic residues" evidence="2">
    <location>
        <begin position="733"/>
        <end position="744"/>
    </location>
</feature>
<reference evidence="3 4" key="1">
    <citation type="submission" date="2024-04" db="EMBL/GenBank/DDBJ databases">
        <title>Tritrichomonas musculus Genome.</title>
        <authorList>
            <person name="Alves-Ferreira E."/>
            <person name="Grigg M."/>
            <person name="Lorenzi H."/>
            <person name="Galac M."/>
        </authorList>
    </citation>
    <scope>NUCLEOTIDE SEQUENCE [LARGE SCALE GENOMIC DNA]</scope>
    <source>
        <strain evidence="3 4">EAF2021</strain>
    </source>
</reference>
<feature type="region of interest" description="Disordered" evidence="2">
    <location>
        <begin position="502"/>
        <end position="530"/>
    </location>
</feature>
<feature type="compositionally biased region" description="Basic and acidic residues" evidence="2">
    <location>
        <begin position="516"/>
        <end position="530"/>
    </location>
</feature>
<name>A0ABR2JME2_9EUKA</name>
<feature type="region of interest" description="Disordered" evidence="2">
    <location>
        <begin position="729"/>
        <end position="757"/>
    </location>
</feature>
<feature type="coiled-coil region" evidence="1">
    <location>
        <begin position="768"/>
        <end position="931"/>
    </location>
</feature>
<keyword evidence="1" id="KW-0175">Coiled coil</keyword>
<evidence type="ECO:0000313" key="3">
    <source>
        <dbReference type="EMBL" id="KAK8878482.1"/>
    </source>
</evidence>
<feature type="region of interest" description="Disordered" evidence="2">
    <location>
        <begin position="1282"/>
        <end position="1309"/>
    </location>
</feature>
<dbReference type="Proteomes" id="UP001470230">
    <property type="component" value="Unassembled WGS sequence"/>
</dbReference>
<feature type="region of interest" description="Disordered" evidence="2">
    <location>
        <begin position="410"/>
        <end position="429"/>
    </location>
</feature>
<feature type="coiled-coil region" evidence="1">
    <location>
        <begin position="640"/>
        <end position="699"/>
    </location>
</feature>
<sequence length="1320" mass="153046">MSSDSQLQQIGEEVLSNRLNNSPNNIPNNPNQDPIYLKSVDLSHSLNSIENSLSSAKIKEINGQVEELVGLLTSIGKGPSKDIGAEQSVLDSYKIICYSLLLIQKAQFEMKFTPESQSTHPEGSNSQEDLQNSYSQLIIENQNLIDENNLLSSESQKYHELKNVLCKKFNLPNDTDINDITSQLSSYELNDQEKHLSSKDQEIADLLTSREAQSKQIQDLKNEINSLKLINHEENKNAKIYVLEADISSLTLQNKNLTTELSKQKDRYRTVNQNYQNASSEVKKKSQEIEDLQMKLNKLLIERDELQDKLNVQKSLINESNEKARDDQISGMNAIIEAFSKQIEDVTKELSDVSENRNQLFTLLHKQQLLIDSLERTNSPEKSINFDETKTYNSSYYIIHSLIEKLFKSSNNSSSSNNSNSSVNSINTDENNIKDSELIQILSNESQKSEDRIIEAFLYMQRQNQELRQSSQKEIKSPEKLLNQKEDIDNESSQSLHLLSLISETETDNETEVETDTNKNENDRKDNDFDKLDPEEKVYALKRENQRMCLYIMSILRFIDKVSNSSETQDWMLNSLTSTEIRDALVSQCKRVESFIKQRQIECEGFYSFTDLPKYVSSKIDEIADRNELITIVMMSALANDVLRKYLIKVEEQMETLTEELKAMKFEISHAEPSNNEELEQMKLDNIQMAQELKKIKKHLQEELTESNPITDIEKAKLIHKVSLAIKKEVGRPRKHSNKKRNKNASRYDEEDDDDESENYHMILETKLYDMIQKNEELENDIQKVSEEAKNAVHMLKKKIQVLQAKTKENEEQIESLSTNLENTQKELNDSNEKIAQKETDNKKLSETISELTSTITQMNERKQQEFDRMTKEMRDQLEEQIKKLEEEVLNKNNELHEKDEESVRKLKEMKKSYKTELKECKAALEKQNQRSTDIREYYEPLLTELRQKLADSREQNSVNLKDLQSHEAELKELKSEISTIKVESKMNQMKLLANEEKMKRDKNLFETQFKMKVMSMETSHSSEIEQLKSHYERQFHDFLVSISANFKEFIDFNSPITGESTTKLFQNVRQKIDSLKKQIVELETILEEIGDVRAVLNLSKDSDIIPRLTELSNKEKELERHSDEINDLNRMKDTSKEIVKKEEEVRKWEKWAKRVHATITDEFSSQKSSLELQFAIEEALMSSIGQRQIWRHIEILRSEKILLLKLAKDSPFLKNGQLTDQIGKEKVPNKNKDKKNLPLAIPVPDMLTLTLCFSAIYRLQKLSGHLHGAITFYDENNSSSEASFSSSFSSQTDADRIIPKKSKKKSDVSIKKYPILSFQ</sequence>
<feature type="compositionally biased region" description="Low complexity" evidence="2">
    <location>
        <begin position="410"/>
        <end position="425"/>
    </location>
</feature>
<feature type="coiled-coil region" evidence="1">
    <location>
        <begin position="203"/>
        <end position="356"/>
    </location>
</feature>